<evidence type="ECO:0000313" key="2">
    <source>
        <dbReference type="EMBL" id="RSN68068.1"/>
    </source>
</evidence>
<dbReference type="SUPFAM" id="SSF53681">
    <property type="entry name" value="Aspartate/glutamate racemase"/>
    <property type="match status" value="1"/>
</dbReference>
<dbReference type="PANTHER" id="PTHR28047">
    <property type="entry name" value="PROTEIN DCG1"/>
    <property type="match status" value="1"/>
</dbReference>
<protein>
    <submittedName>
        <fullName evidence="2">Hydantoin racemase</fullName>
    </submittedName>
</protein>
<comment type="caution">
    <text evidence="2">The sequence shown here is derived from an EMBL/GenBank/DDBJ whole genome shotgun (WGS) entry which is preliminary data.</text>
</comment>
<dbReference type="Gene3D" id="3.40.50.12500">
    <property type="match status" value="1"/>
</dbReference>
<dbReference type="InterPro" id="IPR015942">
    <property type="entry name" value="Asp/Glu/hydantoin_racemase"/>
</dbReference>
<dbReference type="InterPro" id="IPR001920">
    <property type="entry name" value="Asp/Glu_race"/>
</dbReference>
<organism evidence="2 3">
    <name type="scientific">Candidatus Korarchaeum cryptofilum</name>
    <dbReference type="NCBI Taxonomy" id="498846"/>
    <lineage>
        <taxon>Archaea</taxon>
        <taxon>Thermoproteota</taxon>
        <taxon>Candidatus Korarchaeia</taxon>
        <taxon>Candidatus Korarchaeales</taxon>
        <taxon>Candidatus Korarchaeaceae</taxon>
        <taxon>Candidatus Korarchaeum</taxon>
    </lineage>
</organism>
<evidence type="ECO:0000256" key="1">
    <source>
        <dbReference type="ARBA" id="ARBA00038414"/>
    </source>
</evidence>
<dbReference type="GO" id="GO:0047661">
    <property type="term" value="F:amino-acid racemase activity"/>
    <property type="evidence" value="ECO:0007669"/>
    <property type="project" value="InterPro"/>
</dbReference>
<dbReference type="InterPro" id="IPR052186">
    <property type="entry name" value="Hydantoin_racemase-like"/>
</dbReference>
<dbReference type="Pfam" id="PF01177">
    <property type="entry name" value="Asp_Glu_race"/>
    <property type="match status" value="1"/>
</dbReference>
<evidence type="ECO:0000313" key="3">
    <source>
        <dbReference type="Proteomes" id="UP000278149"/>
    </source>
</evidence>
<dbReference type="InterPro" id="IPR053714">
    <property type="entry name" value="Iso_Racemase_Enz_sf"/>
</dbReference>
<reference evidence="2 3" key="1">
    <citation type="submission" date="2018-10" db="EMBL/GenBank/DDBJ databases">
        <title>Co-occurring genomic capacity for anaerobic methane metabolism and dissimilatory sulfite reduction discovered in the Korarchaeota.</title>
        <authorList>
            <person name="Mckay L.J."/>
            <person name="Dlakic M."/>
            <person name="Fields M.W."/>
            <person name="Delmont T.O."/>
            <person name="Eren A.M."/>
            <person name="Jay Z.J."/>
            <person name="Klingelsmith K.B."/>
            <person name="Rusch D.B."/>
            <person name="Inskeep W.P."/>
        </authorList>
    </citation>
    <scope>NUCLEOTIDE SEQUENCE [LARGE SCALE GENOMIC DNA]</scope>
    <source>
        <strain evidence="2 3">WS</strain>
    </source>
</reference>
<accession>A0A3R9PC28</accession>
<dbReference type="PANTHER" id="PTHR28047:SF5">
    <property type="entry name" value="PROTEIN DCG1"/>
    <property type="match status" value="1"/>
</dbReference>
<dbReference type="AlphaFoldDB" id="A0A3R9PC28"/>
<proteinExistence type="inferred from homology"/>
<sequence length="227" mass="26023">MLKYLSEHKDERTQVDVKSLEEGPHHLEYYSYDSLVSPEILREAIKAERNGYDAFIIGCFYDPALHEAREVTRIVVTGPGESSIFLASLLGNKFSIIVGRRKWIPLMEENVIKYGMRDKLTSFKHIGLGVHDLHKDEEETKRRTVQAAKEAIDEGAEVIILGCTVFFGFYRELQSTLGVPVIDPVIAALKVAEMKVDIKRKFGWSYSRIGLYEMPPLNEIQEWNLFK</sequence>
<comment type="similarity">
    <text evidence="1">Belongs to the HyuE racemase family.</text>
</comment>
<gene>
    <name evidence="2" type="ORF">D9Q81_06985</name>
</gene>
<name>A0A3R9PC28_9CREN</name>
<dbReference type="Proteomes" id="UP000278149">
    <property type="component" value="Unassembled WGS sequence"/>
</dbReference>
<dbReference type="EMBL" id="RCOR01000037">
    <property type="protein sequence ID" value="RSN68068.1"/>
    <property type="molecule type" value="Genomic_DNA"/>
</dbReference>